<dbReference type="Pfam" id="PF23726">
    <property type="entry name" value="Beta-prop_RSE1_2nd"/>
    <property type="match status" value="1"/>
</dbReference>
<comment type="caution">
    <text evidence="3">The sequence shown here is derived from an EMBL/GenBank/DDBJ whole genome shotgun (WGS) entry which is preliminary data.</text>
</comment>
<evidence type="ECO:0000259" key="1">
    <source>
        <dbReference type="Pfam" id="PF10433"/>
    </source>
</evidence>
<name>A0A4U0TRU7_9PEZI</name>
<proteinExistence type="predicted"/>
<dbReference type="OrthoDB" id="20774at2759"/>
<dbReference type="PANTHER" id="PTHR10644">
    <property type="entry name" value="DNA REPAIR/RNA PROCESSING CPSF FAMILY"/>
    <property type="match status" value="1"/>
</dbReference>
<dbReference type="InterPro" id="IPR018846">
    <property type="entry name" value="Beta-prop_RSE1/DDB1/CPSF1_1st"/>
</dbReference>
<dbReference type="InterPro" id="IPR015943">
    <property type="entry name" value="WD40/YVTN_repeat-like_dom_sf"/>
</dbReference>
<organism evidence="3 4">
    <name type="scientific">Salinomyces thailandicus</name>
    <dbReference type="NCBI Taxonomy" id="706561"/>
    <lineage>
        <taxon>Eukaryota</taxon>
        <taxon>Fungi</taxon>
        <taxon>Dikarya</taxon>
        <taxon>Ascomycota</taxon>
        <taxon>Pezizomycotina</taxon>
        <taxon>Dothideomycetes</taxon>
        <taxon>Dothideomycetidae</taxon>
        <taxon>Mycosphaerellales</taxon>
        <taxon>Teratosphaeriaceae</taxon>
        <taxon>Salinomyces</taxon>
    </lineage>
</organism>
<dbReference type="EMBL" id="NAJL01000040">
    <property type="protein sequence ID" value="TKA24858.1"/>
    <property type="molecule type" value="Genomic_DNA"/>
</dbReference>
<dbReference type="InterPro" id="IPR058543">
    <property type="entry name" value="Beta-prop_RSE1/DDB1/CPSF1_2nd"/>
</dbReference>
<dbReference type="Proteomes" id="UP000308549">
    <property type="component" value="Unassembled WGS sequence"/>
</dbReference>
<dbReference type="Pfam" id="PF10433">
    <property type="entry name" value="Beta-prop_RSE1_1st"/>
    <property type="match status" value="1"/>
</dbReference>
<accession>A0A4U0TRU7</accession>
<dbReference type="Gene3D" id="2.130.10.10">
    <property type="entry name" value="YVTN repeat-like/Quinoprotein amine dehydrogenase"/>
    <property type="match status" value="2"/>
</dbReference>
<keyword evidence="4" id="KW-1185">Reference proteome</keyword>
<sequence>MDSIPAVANGTNSDEQKIGILTKSIIRSPVCKWLLHARLRHETLNDLVLVGEDFIHVKQVGECGHLNHIASKNDFDVQIRAAKVFSVDPEQADEDALIKGEHGPDEDGTLSVPPEFLVLTLANNDLVFLFLTCGSDGCPHFVQQPCPMPTFHRTLFQPGEHLAVDSRSRAIAVAASEREVILYSAKPKDRIRNEVQSGSRDWCPVAVQRPIQVDGVIQLMDFLIPPDDDRDHIVLLLIVVNQRKTKAVRVDWYWTSDLHDVQKHPGQLLYTAATVSSLLIPLRNADFLLVRGSEIFIWRQILSGAVSGSLLATLDAEPRRSGDSPMKPVWASWCRPRRSPAARRGRDHVYLVREDGLVCLVQVRGSSLTSSSAGHLHCHVGTAFASLGNTSDPDILAVAGDMSTGRVIKIGQWSNTRVSDLSWNDTMKMDLVETIPNWGSITDAVTTSYRHARSRSARSAPSSSTVLVTSGRQPYGAVTELRRGVEARLLIYLELSGLSSTNDIWTVPEANKGSVLMFVANPISTRLISIDEKWGEPEFAELDADDCPALDLAQPTLAVGLDADQRIVQVTTSSVIVTANLHPHFEDTHRRVRPDDGAIVAAAIHTMQSTVLTAERRGEGYVLCSLKLSAQSEVGAEETMSDGTHAETVMPLNGVPTALDIASSNSGLLCLVACTDGSLTLAEVTSANKLESRTAVSGSSNEFAICDSATILQKEEPDQIIAVCGLRDGRIVSIAIEGDTLGGYQFGSSIAITLGQSTVKIVKMQSDRSQAFALSGADTCLLSWGGCSERDLTVRNIWTTNKDNPDPLQKSVLACAQLPGPDLVRHPSLADSLLLIAGDDILMADLVPTPTTVPRQIPVSGTPTRLIYAEQQRCLVVASFKTHLKSFPTPGSQPEERRQIWPVIDFIPSRSSASSMTYDMQPGERVFTMIEWSLKLSDANEEKRYSFVLVGGSYTRSSGGQGGRIIFLQPINRNWEVVGVKRNTMDLRFDAPVYALTKYDDFTIVVCYGEYVMLWRCSLGERRWREASLPFKLSSSGLYASVEDSVIYISTARDSLVTLRLSTSIGDALPQLVQLANGPQAHNSLCHLVVHPYKGKPLTLLTTKNCQIIGLHTSNPPNLEDNPSTAPQHFLSASTAFEARLRHSLTRLRQANLRPPWKTPTPAGVLLDNIVGTAADGTLVGLALLEPQLWRQLFWLQRLCEWSEELSPHSWQTPSYTAADEDGASLVVGRERLLPVGLSTRVAASGGAEEIMLYTLSEGAEDMHIDGDVLARVLEKGGDEVLRRVLVAVAERDDRVGVWVQAHLREELEAVEGVVGVLRVVLDRWI</sequence>
<feature type="domain" description="RSE1/DDB1/CPSF1 first beta-propeller" evidence="1">
    <location>
        <begin position="32"/>
        <end position="435"/>
    </location>
</feature>
<feature type="domain" description="RSE1/DDB1/CPSF1 second beta-propeller" evidence="2">
    <location>
        <begin position="497"/>
        <end position="735"/>
    </location>
</feature>
<protein>
    <submittedName>
        <fullName evidence="3">Uncharacterized protein</fullName>
    </submittedName>
</protein>
<evidence type="ECO:0000313" key="3">
    <source>
        <dbReference type="EMBL" id="TKA24858.1"/>
    </source>
</evidence>
<gene>
    <name evidence="3" type="ORF">B0A50_06587</name>
</gene>
<reference evidence="3 4" key="1">
    <citation type="submission" date="2017-03" db="EMBL/GenBank/DDBJ databases">
        <title>Genomes of endolithic fungi from Antarctica.</title>
        <authorList>
            <person name="Coleine C."/>
            <person name="Masonjones S."/>
            <person name="Stajich J.E."/>
        </authorList>
    </citation>
    <scope>NUCLEOTIDE SEQUENCE [LARGE SCALE GENOMIC DNA]</scope>
    <source>
        <strain evidence="3 4">CCFEE 6315</strain>
    </source>
</reference>
<dbReference type="InterPro" id="IPR050358">
    <property type="entry name" value="RSE1/DDB1/CFT1"/>
</dbReference>
<evidence type="ECO:0000313" key="4">
    <source>
        <dbReference type="Proteomes" id="UP000308549"/>
    </source>
</evidence>
<evidence type="ECO:0000259" key="2">
    <source>
        <dbReference type="Pfam" id="PF23726"/>
    </source>
</evidence>